<dbReference type="InterPro" id="IPR013509">
    <property type="entry name" value="RNR_lsu_N"/>
</dbReference>
<dbReference type="PANTHER" id="PTHR43371">
    <property type="entry name" value="VITAMIN B12-DEPENDENT RIBONUCLEOTIDE REDUCTASE"/>
    <property type="match status" value="1"/>
</dbReference>
<evidence type="ECO:0000259" key="11">
    <source>
        <dbReference type="Pfam" id="PF02867"/>
    </source>
</evidence>
<dbReference type="Pfam" id="PF00317">
    <property type="entry name" value="Ribonuc_red_lgN"/>
    <property type="match status" value="1"/>
</dbReference>
<evidence type="ECO:0000259" key="10">
    <source>
        <dbReference type="Pfam" id="PF00317"/>
    </source>
</evidence>
<dbReference type="PRINTS" id="PR01183">
    <property type="entry name" value="RIBORDTASEM1"/>
</dbReference>
<dbReference type="InterPro" id="IPR050862">
    <property type="entry name" value="RdRp_reductase_class-2"/>
</dbReference>
<comment type="cofactor">
    <cofactor evidence="1 9">
        <name>adenosylcob(III)alamin</name>
        <dbReference type="ChEBI" id="CHEBI:18408"/>
    </cofactor>
</comment>
<accession>A0A0E3PYS6</accession>
<dbReference type="InterPro" id="IPR008926">
    <property type="entry name" value="RNR_R1-su_N"/>
</dbReference>
<keyword evidence="4 9" id="KW-0547">Nucleotide-binding</keyword>
<dbReference type="GO" id="GO:0009263">
    <property type="term" value="P:deoxyribonucleotide biosynthetic process"/>
    <property type="evidence" value="ECO:0007669"/>
    <property type="project" value="InterPro"/>
</dbReference>
<dbReference type="EC" id="1.17.4.1" evidence="9"/>
<evidence type="ECO:0000313" key="13">
    <source>
        <dbReference type="Proteomes" id="UP000033058"/>
    </source>
</evidence>
<dbReference type="UniPathway" id="UPA00326"/>
<dbReference type="PANTHER" id="PTHR43371:SF1">
    <property type="entry name" value="RIBONUCLEOSIDE-DIPHOSPHATE REDUCTASE"/>
    <property type="match status" value="1"/>
</dbReference>
<evidence type="ECO:0000256" key="3">
    <source>
        <dbReference type="ARBA" id="ARBA00022628"/>
    </source>
</evidence>
<dbReference type="Pfam" id="PF02867">
    <property type="entry name" value="Ribonuc_red_lgC"/>
    <property type="match status" value="1"/>
</dbReference>
<dbReference type="GO" id="GO:0031419">
    <property type="term" value="F:cobalamin binding"/>
    <property type="evidence" value="ECO:0007669"/>
    <property type="project" value="UniProtKB-KW"/>
</dbReference>
<dbReference type="Gene3D" id="3.20.70.20">
    <property type="match status" value="1"/>
</dbReference>
<evidence type="ECO:0000256" key="5">
    <source>
        <dbReference type="ARBA" id="ARBA00023002"/>
    </source>
</evidence>
<keyword evidence="9" id="KW-0237">DNA synthesis</keyword>
<comment type="function">
    <text evidence="9">Catalyzes the reduction of ribonucleotides to deoxyribonucleotides. May function to provide a pool of deoxyribonucleotide precursors for DNA repair during oxygen limitation and/or for immediate growth after restoration of oxygen.</text>
</comment>
<comment type="similarity">
    <text evidence="2 9">Belongs to the ribonucleoside diphosphate reductase class-2 family.</text>
</comment>
<evidence type="ECO:0000256" key="2">
    <source>
        <dbReference type="ARBA" id="ARBA00007405"/>
    </source>
</evidence>
<proteinExistence type="inferred from homology"/>
<keyword evidence="7 9" id="KW-0170">Cobalt</keyword>
<dbReference type="GO" id="GO:0004748">
    <property type="term" value="F:ribonucleoside-diphosphate reductase activity, thioredoxin disulfide as acceptor"/>
    <property type="evidence" value="ECO:0007669"/>
    <property type="project" value="UniProtKB-EC"/>
</dbReference>
<dbReference type="EMBL" id="CP009509">
    <property type="protein sequence ID" value="AKB40797.1"/>
    <property type="molecule type" value="Genomic_DNA"/>
</dbReference>
<comment type="catalytic activity">
    <reaction evidence="8 9">
        <text>a 2'-deoxyribonucleoside 5'-diphosphate + [thioredoxin]-disulfide + H2O = a ribonucleoside 5'-diphosphate + [thioredoxin]-dithiol</text>
        <dbReference type="Rhea" id="RHEA:23252"/>
        <dbReference type="Rhea" id="RHEA-COMP:10698"/>
        <dbReference type="Rhea" id="RHEA-COMP:10700"/>
        <dbReference type="ChEBI" id="CHEBI:15377"/>
        <dbReference type="ChEBI" id="CHEBI:29950"/>
        <dbReference type="ChEBI" id="CHEBI:50058"/>
        <dbReference type="ChEBI" id="CHEBI:57930"/>
        <dbReference type="ChEBI" id="CHEBI:73316"/>
        <dbReference type="EC" id="1.17.4.1"/>
    </reaction>
</comment>
<evidence type="ECO:0000313" key="12">
    <source>
        <dbReference type="EMBL" id="AKB40797.1"/>
    </source>
</evidence>
<dbReference type="InterPro" id="IPR013344">
    <property type="entry name" value="RNR_NrdJ/NrdZ"/>
</dbReference>
<dbReference type="AlphaFoldDB" id="A0A0E3PYS6"/>
<sequence>MSETGEEFDLLAIETLKSRYLQEGEKDWEDVCKRVAKAIALNRGEYTEFLDIILSKAFIPSSPTLMNAGTPSGQLSACFVIPVEDGIEKIFDSVKTAALIQKTGGGTGFNFSKIRPDGSVTVSGVGTASGPVALMRLFNEATEIVKHFGKRRGANMGILDISHNDIISFIRAKRTEGVLSNFNISVMLTDSFMSLADEGRMDEVWNTETGTKIGEIFSEIVEGIWRNGEPGVLFYDHINRDNFTPALGDISATNPCGEEPLLPFESCNLGSINLSILVEEGKVNRDSLREAVRKAVRFLDNEIDVNVYPVPEIEKATKKTRKIGLGVMGFHDMLLKLGLPYDSEEALRLAEKLMGQINRAAIRESEKLAAEKGPFPEYENSIWEFPVRNATLTAIAPTGTISILAGCSAGIEPVFSWVYRRARIAGKEFMLVHPLFETHFKQKLSKPDYNRLLEHVYAHGTLQDITDSKIVSEEEKGLFRSALDINWKTHIDIQAAFQRHCHAGISKTINMPVDAGKEDIGKALIYAWKQGLKGLTIYRTGSRQHVVLNLKKR</sequence>
<evidence type="ECO:0000256" key="8">
    <source>
        <dbReference type="ARBA" id="ARBA00047754"/>
    </source>
</evidence>
<name>A0A0E3PYS6_METMZ</name>
<dbReference type="HOGENOM" id="CLU_000404_2_3_2"/>
<evidence type="ECO:0000256" key="4">
    <source>
        <dbReference type="ARBA" id="ARBA00022741"/>
    </source>
</evidence>
<keyword evidence="6" id="KW-1015">Disulfide bond</keyword>
<protein>
    <recommendedName>
        <fullName evidence="9">Vitamin B12-dependent ribonucleotide reductase</fullName>
        <ecNumber evidence="9">1.17.4.1</ecNumber>
    </recommendedName>
</protein>
<evidence type="ECO:0000256" key="7">
    <source>
        <dbReference type="ARBA" id="ARBA00023285"/>
    </source>
</evidence>
<evidence type="ECO:0000256" key="1">
    <source>
        <dbReference type="ARBA" id="ARBA00001922"/>
    </source>
</evidence>
<keyword evidence="5 9" id="KW-0560">Oxidoreductase</keyword>
<feature type="domain" description="Ribonucleotide reductase large subunit N-terminal" evidence="10">
    <location>
        <begin position="7"/>
        <end position="73"/>
    </location>
</feature>
<keyword evidence="3 9" id="KW-0846">Cobalamin</keyword>
<dbReference type="InterPro" id="IPR000788">
    <property type="entry name" value="RNR_lg_C"/>
</dbReference>
<dbReference type="GO" id="GO:0005524">
    <property type="term" value="F:ATP binding"/>
    <property type="evidence" value="ECO:0007669"/>
    <property type="project" value="InterPro"/>
</dbReference>
<feature type="domain" description="Ribonucleotide reductase large subunit C-terminal" evidence="11">
    <location>
        <begin position="76"/>
        <end position="383"/>
    </location>
</feature>
<dbReference type="PATRIC" id="fig|1434117.4.peg.2299"/>
<dbReference type="NCBIfam" id="TIGR02504">
    <property type="entry name" value="NrdJ_Z"/>
    <property type="match status" value="1"/>
</dbReference>
<reference evidence="12 13" key="1">
    <citation type="submission" date="2014-07" db="EMBL/GenBank/DDBJ databases">
        <title>Methanogenic archaea and the global carbon cycle.</title>
        <authorList>
            <person name="Henriksen J.R."/>
            <person name="Luke J."/>
            <person name="Reinhart S."/>
            <person name="Benedict M.N."/>
            <person name="Youngblut N.D."/>
            <person name="Metcalf M.E."/>
            <person name="Whitaker R.J."/>
            <person name="Metcalf W.W."/>
        </authorList>
    </citation>
    <scope>NUCLEOTIDE SEQUENCE [LARGE SCALE GENOMIC DNA]</scope>
    <source>
        <strain evidence="12 13">WWM610</strain>
    </source>
</reference>
<gene>
    <name evidence="12" type="ORF">MSMAW_1806</name>
</gene>
<evidence type="ECO:0000256" key="6">
    <source>
        <dbReference type="ARBA" id="ARBA00023157"/>
    </source>
</evidence>
<dbReference type="CDD" id="cd02888">
    <property type="entry name" value="RNR_II_dimer"/>
    <property type="match status" value="1"/>
</dbReference>
<dbReference type="GO" id="GO:0071897">
    <property type="term" value="P:DNA biosynthetic process"/>
    <property type="evidence" value="ECO:0007669"/>
    <property type="project" value="UniProtKB-KW"/>
</dbReference>
<dbReference type="SUPFAM" id="SSF48168">
    <property type="entry name" value="R1 subunit of ribonucleotide reductase, N-terminal domain"/>
    <property type="match status" value="1"/>
</dbReference>
<dbReference type="RefSeq" id="WP_011034738.1">
    <property type="nucleotide sequence ID" value="NZ_CP009509.1"/>
</dbReference>
<dbReference type="Proteomes" id="UP000033058">
    <property type="component" value="Chromosome"/>
</dbReference>
<evidence type="ECO:0000256" key="9">
    <source>
        <dbReference type="RuleBase" id="RU364064"/>
    </source>
</evidence>
<organism evidence="12 13">
    <name type="scientific">Methanosarcina mazei WWM610</name>
    <dbReference type="NCBI Taxonomy" id="1434117"/>
    <lineage>
        <taxon>Archaea</taxon>
        <taxon>Methanobacteriati</taxon>
        <taxon>Methanobacteriota</taxon>
        <taxon>Stenosarchaea group</taxon>
        <taxon>Methanomicrobia</taxon>
        <taxon>Methanosarcinales</taxon>
        <taxon>Methanosarcinaceae</taxon>
        <taxon>Methanosarcina</taxon>
    </lineage>
</organism>
<dbReference type="SUPFAM" id="SSF51998">
    <property type="entry name" value="PFL-like glycyl radical enzymes"/>
    <property type="match status" value="1"/>
</dbReference>
<dbReference type="GeneID" id="24851520"/>